<dbReference type="AlphaFoldDB" id="A0A5N5FSZ2"/>
<gene>
    <name evidence="3" type="ORF">D8674_005734</name>
</gene>
<reference evidence="3 4" key="1">
    <citation type="submission" date="2019-09" db="EMBL/GenBank/DDBJ databases">
        <authorList>
            <person name="Ou C."/>
        </authorList>
    </citation>
    <scope>NUCLEOTIDE SEQUENCE [LARGE SCALE GENOMIC DNA]</scope>
    <source>
        <strain evidence="3">S2</strain>
        <tissue evidence="3">Leaf</tissue>
    </source>
</reference>
<sequence length="378" mass="43043">MSQENPATSTADSSPEISSVNAQEVDVNPNQRLSSVVLNEFNYLSWSRAVSLALGGRSKLGFINGSIKVPEASSSNYESWLSKDQLVMSWLLNSMERKLAEIFSYSKSSYQLWEAVKEMYGSQNNVARVFQLKKDISDLQQDGKPFVQLLGSMKTMWNELETYRPHTTDAVLLRKRAKEDKIFQLLSSLDSTYEDLRCHMLMNTELPSFPSVCATIQREEVRRKVMNMSTMPNVPESRAYVTNERRYKGKHPHLKCQHCNNTGHVRDTCWILHPELKPDFMKGVQRVNRAPHRANHASTFISNKSDSFKNFTANPTELMNEFMSFLQGKKGGAQRDSTHNMEEGTSTAMLGKFTGFLTDTNPVPQEDMSGLCHQKDDW</sequence>
<proteinExistence type="predicted"/>
<reference evidence="3 4" key="3">
    <citation type="submission" date="2019-11" db="EMBL/GenBank/DDBJ databases">
        <title>A de novo genome assembly of a pear dwarfing rootstock.</title>
        <authorList>
            <person name="Wang F."/>
            <person name="Wang J."/>
            <person name="Li S."/>
            <person name="Zhang Y."/>
            <person name="Fang M."/>
            <person name="Ma L."/>
            <person name="Zhao Y."/>
            <person name="Jiang S."/>
        </authorList>
    </citation>
    <scope>NUCLEOTIDE SEQUENCE [LARGE SCALE GENOMIC DNA]</scope>
    <source>
        <strain evidence="3">S2</strain>
        <tissue evidence="3">Leaf</tissue>
    </source>
</reference>
<name>A0A5N5FSZ2_9ROSA</name>
<feature type="region of interest" description="Disordered" evidence="1">
    <location>
        <begin position="1"/>
        <end position="24"/>
    </location>
</feature>
<evidence type="ECO:0000313" key="3">
    <source>
        <dbReference type="EMBL" id="KAB2606017.1"/>
    </source>
</evidence>
<evidence type="ECO:0000313" key="4">
    <source>
        <dbReference type="Proteomes" id="UP000327157"/>
    </source>
</evidence>
<reference evidence="4" key="2">
    <citation type="submission" date="2019-10" db="EMBL/GenBank/DDBJ databases">
        <title>A de novo genome assembly of a pear dwarfing rootstock.</title>
        <authorList>
            <person name="Wang F."/>
            <person name="Wang J."/>
            <person name="Li S."/>
            <person name="Zhang Y."/>
            <person name="Fang M."/>
            <person name="Ma L."/>
            <person name="Zhao Y."/>
            <person name="Jiang S."/>
        </authorList>
    </citation>
    <scope>NUCLEOTIDE SEQUENCE [LARGE SCALE GENOMIC DNA]</scope>
</reference>
<accession>A0A5N5FSZ2</accession>
<feature type="domain" description="Retrotransposon Copia-like N-terminal" evidence="2">
    <location>
        <begin position="32"/>
        <end position="70"/>
    </location>
</feature>
<dbReference type="EMBL" id="SMOL01000559">
    <property type="protein sequence ID" value="KAB2606017.1"/>
    <property type="molecule type" value="Genomic_DNA"/>
</dbReference>
<dbReference type="Proteomes" id="UP000327157">
    <property type="component" value="Chromosome 11"/>
</dbReference>
<protein>
    <recommendedName>
        <fullName evidence="2">Retrotransposon Copia-like N-terminal domain-containing protein</fullName>
    </recommendedName>
</protein>
<keyword evidence="4" id="KW-1185">Reference proteome</keyword>
<dbReference type="Pfam" id="PF14244">
    <property type="entry name" value="Retrotran_gag_3"/>
    <property type="match status" value="1"/>
</dbReference>
<dbReference type="PANTHER" id="PTHR37610">
    <property type="entry name" value="CCHC-TYPE DOMAIN-CONTAINING PROTEIN"/>
    <property type="match status" value="1"/>
</dbReference>
<evidence type="ECO:0000256" key="1">
    <source>
        <dbReference type="SAM" id="MobiDB-lite"/>
    </source>
</evidence>
<evidence type="ECO:0000259" key="2">
    <source>
        <dbReference type="Pfam" id="PF14244"/>
    </source>
</evidence>
<comment type="caution">
    <text evidence="3">The sequence shown here is derived from an EMBL/GenBank/DDBJ whole genome shotgun (WGS) entry which is preliminary data.</text>
</comment>
<dbReference type="OrthoDB" id="1190472at2759"/>
<dbReference type="PANTHER" id="PTHR37610:SF40">
    <property type="entry name" value="OS01G0909600 PROTEIN"/>
    <property type="match status" value="1"/>
</dbReference>
<organism evidence="3 4">
    <name type="scientific">Pyrus ussuriensis x Pyrus communis</name>
    <dbReference type="NCBI Taxonomy" id="2448454"/>
    <lineage>
        <taxon>Eukaryota</taxon>
        <taxon>Viridiplantae</taxon>
        <taxon>Streptophyta</taxon>
        <taxon>Embryophyta</taxon>
        <taxon>Tracheophyta</taxon>
        <taxon>Spermatophyta</taxon>
        <taxon>Magnoliopsida</taxon>
        <taxon>eudicotyledons</taxon>
        <taxon>Gunneridae</taxon>
        <taxon>Pentapetalae</taxon>
        <taxon>rosids</taxon>
        <taxon>fabids</taxon>
        <taxon>Rosales</taxon>
        <taxon>Rosaceae</taxon>
        <taxon>Amygdaloideae</taxon>
        <taxon>Maleae</taxon>
        <taxon>Pyrus</taxon>
    </lineage>
</organism>
<dbReference type="InterPro" id="IPR029472">
    <property type="entry name" value="Copia-like_N"/>
</dbReference>